<dbReference type="Proteomes" id="UP000182567">
    <property type="component" value="Chromosome"/>
</dbReference>
<evidence type="ECO:0000313" key="1">
    <source>
        <dbReference type="EMBL" id="APC19163.1"/>
    </source>
</evidence>
<protein>
    <submittedName>
        <fullName evidence="1">Uncharacterized protein</fullName>
    </submittedName>
</protein>
<organism evidence="1 2">
    <name type="scientific">Pseudomonas frederiksbergensis</name>
    <dbReference type="NCBI Taxonomy" id="104087"/>
    <lineage>
        <taxon>Bacteria</taxon>
        <taxon>Pseudomonadati</taxon>
        <taxon>Pseudomonadota</taxon>
        <taxon>Gammaproteobacteria</taxon>
        <taxon>Pseudomonadales</taxon>
        <taxon>Pseudomonadaceae</taxon>
        <taxon>Pseudomonas</taxon>
    </lineage>
</organism>
<proteinExistence type="predicted"/>
<dbReference type="OrthoDB" id="7027771at2"/>
<dbReference type="EMBL" id="CP017886">
    <property type="protein sequence ID" value="APC19163.1"/>
    <property type="molecule type" value="Genomic_DNA"/>
</dbReference>
<name>A0A1J0ET66_9PSED</name>
<sequence length="166" mass="17627">MNESRQAQILAGQSSIAQKVFGYVPIQASWSARDIHSAVLAANATGASTYAIRRALGELKDAGLIREPVGGKFQRDAATPKPKKEQVMTQAAKQTVVAINKSESGALDVLAALSGEVISLSDEVSQRMKKLAARIEEVALSVEAEREGNAEAVGKLKQLQSLLKSL</sequence>
<dbReference type="AlphaFoldDB" id="A0A1J0ET66"/>
<evidence type="ECO:0000313" key="2">
    <source>
        <dbReference type="Proteomes" id="UP000182567"/>
    </source>
</evidence>
<accession>A0A1J0ET66</accession>
<reference evidence="2" key="1">
    <citation type="submission" date="2016-10" db="EMBL/GenBank/DDBJ databases">
        <title>Pseudomonas frederiksbergensis ERGS4:02 complete genome.</title>
        <authorList>
            <person name="Kumar R."/>
            <person name="Acharya V."/>
            <person name="Singh D."/>
        </authorList>
    </citation>
    <scope>NUCLEOTIDE SEQUENCE [LARGE SCALE GENOMIC DNA]</scope>
    <source>
        <strain evidence="2">ERGS4:02</strain>
    </source>
</reference>
<gene>
    <name evidence="1" type="ORF">BLL42_02045</name>
</gene>